<feature type="transmembrane region" description="Helical" evidence="1">
    <location>
        <begin position="62"/>
        <end position="85"/>
    </location>
</feature>
<reference evidence="3 4" key="1">
    <citation type="journal article" date="2018" name="Syst. Appl. Microbiol.">
        <title>Corynebacterium heidelbergense sp. nov., isolated from the preen glands of Egyptian geese (Alopochen aegyptiacus).</title>
        <authorList>
            <person name="Braun M.S."/>
            <person name="Wang E."/>
            <person name="Zimmermann S."/>
            <person name="Wink M."/>
        </authorList>
    </citation>
    <scope>NUCLEOTIDE SEQUENCE [LARGE SCALE GENOMIC DNA]</scope>
    <source>
        <strain evidence="3 4">647</strain>
    </source>
</reference>
<gene>
    <name evidence="3" type="ORF">DLJ54_06660</name>
</gene>
<protein>
    <recommendedName>
        <fullName evidence="2">VanZ-like domain-containing protein</fullName>
    </recommendedName>
</protein>
<dbReference type="InterPro" id="IPR006976">
    <property type="entry name" value="VanZ-like"/>
</dbReference>
<dbReference type="InterPro" id="IPR053150">
    <property type="entry name" value="Teicoplanin_resist-assoc"/>
</dbReference>
<proteinExistence type="predicted"/>
<keyword evidence="4" id="KW-1185">Reference proteome</keyword>
<feature type="transmembrane region" description="Helical" evidence="1">
    <location>
        <begin position="161"/>
        <end position="180"/>
    </location>
</feature>
<evidence type="ECO:0000259" key="2">
    <source>
        <dbReference type="Pfam" id="PF04892"/>
    </source>
</evidence>
<name>A0A364V539_9CORY</name>
<dbReference type="Proteomes" id="UP000251577">
    <property type="component" value="Unassembled WGS sequence"/>
</dbReference>
<feature type="transmembrane region" description="Helical" evidence="1">
    <location>
        <begin position="105"/>
        <end position="125"/>
    </location>
</feature>
<dbReference type="PANTHER" id="PTHR36834">
    <property type="entry name" value="MEMBRANE PROTEIN-RELATED"/>
    <property type="match status" value="1"/>
</dbReference>
<evidence type="ECO:0000313" key="4">
    <source>
        <dbReference type="Proteomes" id="UP000251577"/>
    </source>
</evidence>
<dbReference type="RefSeq" id="WP_113630984.1">
    <property type="nucleotide sequence ID" value="NZ_QHCV01000059.1"/>
</dbReference>
<comment type="caution">
    <text evidence="3">The sequence shown here is derived from an EMBL/GenBank/DDBJ whole genome shotgun (WGS) entry which is preliminary data.</text>
</comment>
<keyword evidence="1" id="KW-1133">Transmembrane helix</keyword>
<accession>A0A364V539</accession>
<sequence length="192" mass="21236">MPRPRPSTPVSALAFVVYATVMVALTMLKAFYRIGYLWDPARQHQRGLSLAVLREIREGSSWFAPLFGYVGNVGFFVPFGVLLFVFIYRRHLAQRSSDQSRPWRWVLAVTLLSAAASVAMETAQYVFSLGFSDIDDVLMNTLGGLLGAVIAKAFGPRAHWVWVYGALVIGVVFAVLVGLGERLGDPSKIREV</sequence>
<keyword evidence="1" id="KW-0472">Membrane</keyword>
<feature type="transmembrane region" description="Helical" evidence="1">
    <location>
        <begin position="12"/>
        <end position="32"/>
    </location>
</feature>
<feature type="domain" description="VanZ-like" evidence="2">
    <location>
        <begin position="15"/>
        <end position="154"/>
    </location>
</feature>
<dbReference type="EMBL" id="QHCV01000059">
    <property type="protein sequence ID" value="RAV31770.1"/>
    <property type="molecule type" value="Genomic_DNA"/>
</dbReference>
<dbReference type="Pfam" id="PF04892">
    <property type="entry name" value="VanZ"/>
    <property type="match status" value="1"/>
</dbReference>
<evidence type="ECO:0000313" key="3">
    <source>
        <dbReference type="EMBL" id="RAV31770.1"/>
    </source>
</evidence>
<dbReference type="PANTHER" id="PTHR36834:SF1">
    <property type="entry name" value="INTEGRAL MEMBRANE PROTEIN"/>
    <property type="match status" value="1"/>
</dbReference>
<evidence type="ECO:0000256" key="1">
    <source>
        <dbReference type="SAM" id="Phobius"/>
    </source>
</evidence>
<dbReference type="AlphaFoldDB" id="A0A364V539"/>
<organism evidence="3 4">
    <name type="scientific">Corynebacterium heidelbergense</name>
    <dbReference type="NCBI Taxonomy" id="2055947"/>
    <lineage>
        <taxon>Bacteria</taxon>
        <taxon>Bacillati</taxon>
        <taxon>Actinomycetota</taxon>
        <taxon>Actinomycetes</taxon>
        <taxon>Mycobacteriales</taxon>
        <taxon>Corynebacteriaceae</taxon>
        <taxon>Corynebacterium</taxon>
    </lineage>
</organism>
<keyword evidence="1" id="KW-0812">Transmembrane</keyword>